<keyword evidence="2" id="KW-1185">Reference proteome</keyword>
<sequence length="142" mass="16313">MKHFLPIVFFVLYGNTLLSESKPKTLCNSLEDCGKKAELTEIHRKKISLLTFGINEYSQGVLIQNLLPMYLKRAKSIILEANGETGYKGEITLKVSHKPEYKQTQLKKAEEDIQFLNSNQNLLSKEDHLELLNLKTLFEQSK</sequence>
<comment type="caution">
    <text evidence="1">The sequence shown here is derived from an EMBL/GenBank/DDBJ whole genome shotgun (WGS) entry which is preliminary data.</text>
</comment>
<dbReference type="OrthoDB" id="331205at2"/>
<gene>
    <name evidence="1" type="ORF">EHQ30_11495</name>
</gene>
<evidence type="ECO:0000313" key="2">
    <source>
        <dbReference type="Proteomes" id="UP000297891"/>
    </source>
</evidence>
<dbReference type="EMBL" id="RQFP01000008">
    <property type="protein sequence ID" value="TGK92853.1"/>
    <property type="molecule type" value="Genomic_DNA"/>
</dbReference>
<organism evidence="1 2">
    <name type="scientific">Leptospira brenneri</name>
    <dbReference type="NCBI Taxonomy" id="2023182"/>
    <lineage>
        <taxon>Bacteria</taxon>
        <taxon>Pseudomonadati</taxon>
        <taxon>Spirochaetota</taxon>
        <taxon>Spirochaetia</taxon>
        <taxon>Leptospirales</taxon>
        <taxon>Leptospiraceae</taxon>
        <taxon>Leptospira</taxon>
    </lineage>
</organism>
<dbReference type="AlphaFoldDB" id="A0A2M9XXU7"/>
<name>A0A2M9XXU7_9LEPT</name>
<dbReference type="Proteomes" id="UP000297891">
    <property type="component" value="Unassembled WGS sequence"/>
</dbReference>
<protein>
    <submittedName>
        <fullName evidence="1">Uncharacterized protein</fullName>
    </submittedName>
</protein>
<proteinExistence type="predicted"/>
<accession>A0A2M9XXU7</accession>
<evidence type="ECO:0000313" key="1">
    <source>
        <dbReference type="EMBL" id="TGK92853.1"/>
    </source>
</evidence>
<dbReference type="RefSeq" id="WP_100791863.1">
    <property type="nucleotide sequence ID" value="NZ_NPDQ01000008.1"/>
</dbReference>
<reference evidence="1" key="1">
    <citation type="journal article" date="2019" name="PLoS Negl. Trop. Dis.">
        <title>Revisiting the worldwide diversity of Leptospira species in the environment.</title>
        <authorList>
            <person name="Vincent A.T."/>
            <person name="Schiettekatte O."/>
            <person name="Bourhy P."/>
            <person name="Veyrier F.J."/>
            <person name="Picardeau M."/>
        </authorList>
    </citation>
    <scope>NUCLEOTIDE SEQUENCE [LARGE SCALE GENOMIC DNA]</scope>
    <source>
        <strain evidence="1">201800277</strain>
    </source>
</reference>